<dbReference type="AlphaFoldDB" id="A0A4S2D9F3"/>
<comment type="similarity">
    <text evidence="1 2">Belongs to the CutC family.</text>
</comment>
<reference evidence="3 4" key="1">
    <citation type="submission" date="2019-04" db="EMBL/GenBank/DDBJ databases">
        <title>Microbes associate with the intestines of laboratory mice.</title>
        <authorList>
            <person name="Navarre W."/>
            <person name="Wong E."/>
            <person name="Huang K."/>
            <person name="Tropini C."/>
            <person name="Ng K."/>
            <person name="Yu B."/>
        </authorList>
    </citation>
    <scope>NUCLEOTIDE SEQUENCE [LARGE SCALE GENOMIC DNA]</scope>
    <source>
        <strain evidence="3 4">NM46_B2-13</strain>
    </source>
</reference>
<evidence type="ECO:0000313" key="3">
    <source>
        <dbReference type="EMBL" id="TGY38025.1"/>
    </source>
</evidence>
<dbReference type="Pfam" id="PF03932">
    <property type="entry name" value="CutC"/>
    <property type="match status" value="1"/>
</dbReference>
<dbReference type="Gene3D" id="3.20.20.380">
    <property type="entry name" value="Copper homeostasis (CutC) domain"/>
    <property type="match status" value="1"/>
</dbReference>
<protein>
    <recommendedName>
        <fullName evidence="2">PF03932 family protein CutC</fullName>
    </recommendedName>
</protein>
<comment type="subcellular location">
    <subcellularLocation>
        <location evidence="2">Cytoplasm</location>
    </subcellularLocation>
</comment>
<dbReference type="Proteomes" id="UP000309893">
    <property type="component" value="Unassembled WGS sequence"/>
</dbReference>
<dbReference type="EMBL" id="SRYO01000003">
    <property type="protein sequence ID" value="TGY38025.1"/>
    <property type="molecule type" value="Genomic_DNA"/>
</dbReference>
<dbReference type="InterPro" id="IPR005627">
    <property type="entry name" value="CutC-like"/>
</dbReference>
<dbReference type="HAMAP" id="MF_00795">
    <property type="entry name" value="CutC"/>
    <property type="match status" value="1"/>
</dbReference>
<dbReference type="InterPro" id="IPR036822">
    <property type="entry name" value="CutC-like_dom_sf"/>
</dbReference>
<evidence type="ECO:0000313" key="4">
    <source>
        <dbReference type="Proteomes" id="UP000309893"/>
    </source>
</evidence>
<gene>
    <name evidence="2" type="primary">cutC</name>
    <name evidence="3" type="ORF">E5344_06390</name>
</gene>
<keyword evidence="2" id="KW-0963">Cytoplasm</keyword>
<evidence type="ECO:0000256" key="2">
    <source>
        <dbReference type="HAMAP-Rule" id="MF_00795"/>
    </source>
</evidence>
<dbReference type="PANTHER" id="PTHR12598:SF0">
    <property type="entry name" value="COPPER HOMEOSTASIS PROTEIN CUTC HOMOLOG"/>
    <property type="match status" value="1"/>
</dbReference>
<dbReference type="OrthoDB" id="9815677at2"/>
<comment type="caution">
    <text evidence="2">Once thought to be involved in copper homeostasis, experiments in E.coli have shown this is not the case.</text>
</comment>
<name>A0A4S2D9F3_9MICO</name>
<comment type="caution">
    <text evidence="3">The sequence shown here is derived from an EMBL/GenBank/DDBJ whole genome shotgun (WGS) entry which is preliminary data.</text>
</comment>
<organism evidence="3 4">
    <name type="scientific">Microbacterium laevaniformans</name>
    <dbReference type="NCBI Taxonomy" id="36807"/>
    <lineage>
        <taxon>Bacteria</taxon>
        <taxon>Bacillati</taxon>
        <taxon>Actinomycetota</taxon>
        <taxon>Actinomycetes</taxon>
        <taxon>Micrococcales</taxon>
        <taxon>Microbacteriaceae</taxon>
        <taxon>Microbacterium</taxon>
    </lineage>
</organism>
<dbReference type="RefSeq" id="WP_135949102.1">
    <property type="nucleotide sequence ID" value="NZ_CP158846.1"/>
</dbReference>
<dbReference type="GO" id="GO:0005507">
    <property type="term" value="F:copper ion binding"/>
    <property type="evidence" value="ECO:0007669"/>
    <property type="project" value="TreeGrafter"/>
</dbReference>
<sequence>MTVALEIAVQDVAGARAAIDAGADRLELCQALAVGGLTPSIALVEMTVAAVGGERVNVLVRPRAGGFVYDDDEIALVAADIHAVRAAGAAGVVVGALTRDGHLDAAALRRWRDAAGDGTLVFHRAIDAADSPLAILDGLAAAGVDRALSSGGAARSVDGTEVLRRLVSAGTGVEIMAGGGIRVGDIARIADAGVDAVHLSARAVTGLDVPSGPGGGAGGHDATDPLVVAAAAAAVRSTLSE</sequence>
<accession>A0A4S2D9F3</accession>
<evidence type="ECO:0000256" key="1">
    <source>
        <dbReference type="ARBA" id="ARBA00007768"/>
    </source>
</evidence>
<dbReference type="SUPFAM" id="SSF110395">
    <property type="entry name" value="CutC-like"/>
    <property type="match status" value="1"/>
</dbReference>
<dbReference type="PANTHER" id="PTHR12598">
    <property type="entry name" value="COPPER HOMEOSTASIS PROTEIN CUTC"/>
    <property type="match status" value="1"/>
</dbReference>
<proteinExistence type="inferred from homology"/>
<dbReference type="GO" id="GO:0005737">
    <property type="term" value="C:cytoplasm"/>
    <property type="evidence" value="ECO:0007669"/>
    <property type="project" value="UniProtKB-SubCell"/>
</dbReference>